<evidence type="ECO:0000313" key="2">
    <source>
        <dbReference type="WBParaSite" id="PEQ_0001072201-mRNA-1"/>
    </source>
</evidence>
<dbReference type="Proteomes" id="UP000887564">
    <property type="component" value="Unplaced"/>
</dbReference>
<evidence type="ECO:0000313" key="1">
    <source>
        <dbReference type="Proteomes" id="UP000887564"/>
    </source>
</evidence>
<protein>
    <submittedName>
        <fullName evidence="2">Uncharacterized protein</fullName>
    </submittedName>
</protein>
<dbReference type="AlphaFoldDB" id="A0A914RWZ4"/>
<name>A0A914RWZ4_PAREQ</name>
<keyword evidence="1" id="KW-1185">Reference proteome</keyword>
<sequence>MLYVYEWNGRINPTTQLATILKNKEKRKATKTHHKVHDWQSLHSEQQRTLLKNPLQTWSNLRHEEKLYMLTTTYQYAAPTFQ</sequence>
<dbReference type="WBParaSite" id="PEQ_0001072201-mRNA-1">
    <property type="protein sequence ID" value="PEQ_0001072201-mRNA-1"/>
    <property type="gene ID" value="PEQ_0001072201"/>
</dbReference>
<organism evidence="1 2">
    <name type="scientific">Parascaris equorum</name>
    <name type="common">Equine roundworm</name>
    <dbReference type="NCBI Taxonomy" id="6256"/>
    <lineage>
        <taxon>Eukaryota</taxon>
        <taxon>Metazoa</taxon>
        <taxon>Ecdysozoa</taxon>
        <taxon>Nematoda</taxon>
        <taxon>Chromadorea</taxon>
        <taxon>Rhabditida</taxon>
        <taxon>Spirurina</taxon>
        <taxon>Ascaridomorpha</taxon>
        <taxon>Ascaridoidea</taxon>
        <taxon>Ascarididae</taxon>
        <taxon>Parascaris</taxon>
    </lineage>
</organism>
<reference evidence="2" key="1">
    <citation type="submission" date="2022-11" db="UniProtKB">
        <authorList>
            <consortium name="WormBaseParasite"/>
        </authorList>
    </citation>
    <scope>IDENTIFICATION</scope>
</reference>
<accession>A0A914RWZ4</accession>
<proteinExistence type="predicted"/>